<dbReference type="PANTHER" id="PTHR43289">
    <property type="entry name" value="MITOGEN-ACTIVATED PROTEIN KINASE KINASE KINASE 20-RELATED"/>
    <property type="match status" value="1"/>
</dbReference>
<evidence type="ECO:0000256" key="3">
    <source>
        <dbReference type="ARBA" id="ARBA00022679"/>
    </source>
</evidence>
<evidence type="ECO:0000256" key="2">
    <source>
        <dbReference type="ARBA" id="ARBA00022527"/>
    </source>
</evidence>
<dbReference type="SMART" id="SM00220">
    <property type="entry name" value="S_TKc"/>
    <property type="match status" value="1"/>
</dbReference>
<dbReference type="PROSITE" id="PS00108">
    <property type="entry name" value="PROTEIN_KINASE_ST"/>
    <property type="match status" value="1"/>
</dbReference>
<feature type="transmembrane region" description="Helical" evidence="8">
    <location>
        <begin position="329"/>
        <end position="353"/>
    </location>
</feature>
<dbReference type="PROSITE" id="PS00107">
    <property type="entry name" value="PROTEIN_KINASE_ATP"/>
    <property type="match status" value="1"/>
</dbReference>
<dbReference type="InterPro" id="IPR011009">
    <property type="entry name" value="Kinase-like_dom_sf"/>
</dbReference>
<dbReference type="EMBL" id="DSKY01000003">
    <property type="protein sequence ID" value="HDY58154.1"/>
    <property type="molecule type" value="Genomic_DNA"/>
</dbReference>
<feature type="binding site" evidence="7">
    <location>
        <position position="56"/>
    </location>
    <ligand>
        <name>ATP</name>
        <dbReference type="ChEBI" id="CHEBI:30616"/>
    </ligand>
</feature>
<dbReference type="InterPro" id="IPR008271">
    <property type="entry name" value="Ser/Thr_kinase_AS"/>
</dbReference>
<evidence type="ECO:0000256" key="8">
    <source>
        <dbReference type="SAM" id="Phobius"/>
    </source>
</evidence>
<dbReference type="SUPFAM" id="SSF56112">
    <property type="entry name" value="Protein kinase-like (PK-like)"/>
    <property type="match status" value="1"/>
</dbReference>
<feature type="domain" description="Protein kinase" evidence="9">
    <location>
        <begin position="27"/>
        <end position="285"/>
    </location>
</feature>
<sequence>MPCIKQNPLAVIALFRQMNKNQTIGNYKILKSIGKGGMAQVYTAIQGSLDRVVVIKQMKRDLDGEARVRFQREAKVCANLHHRNIVEIYDYFREGGEHYLVMEYIEGLSLADIIEKEAPLHPMLAAAIAREVCQALVCAHKNGIIHRDIKPKNILISKDGIIKLTDFGVARDVDAPDLTTTGAIIGTPFYMSPEQAGGGKAGFQSDIFSLGVVLYEMVTGKKPFVAEESQGIISKICRGKYKSPFWLDPHHSWRLSRIINKAMKRNPRARYKSAEEMLRVLNNFLGWKGQATVEEKIKDLVTRIEQQKEVTTVVKGRPKKKKKEKSNTGLYFLLVILLILIIFLFITYFYILIK</sequence>
<dbReference type="Pfam" id="PF00069">
    <property type="entry name" value="Pkinase"/>
    <property type="match status" value="1"/>
</dbReference>
<keyword evidence="8" id="KW-0472">Membrane</keyword>
<evidence type="ECO:0000256" key="7">
    <source>
        <dbReference type="PROSITE-ProRule" id="PRU10141"/>
    </source>
</evidence>
<proteinExistence type="predicted"/>
<protein>
    <recommendedName>
        <fullName evidence="1">non-specific serine/threonine protein kinase</fullName>
        <ecNumber evidence="1">2.7.11.1</ecNumber>
    </recommendedName>
</protein>
<keyword evidence="8" id="KW-0812">Transmembrane</keyword>
<keyword evidence="4 7" id="KW-0547">Nucleotide-binding</keyword>
<comment type="caution">
    <text evidence="10">The sequence shown here is derived from an EMBL/GenBank/DDBJ whole genome shotgun (WGS) entry which is preliminary data.</text>
</comment>
<keyword evidence="6 7" id="KW-0067">ATP-binding</keyword>
<dbReference type="GO" id="GO:0004674">
    <property type="term" value="F:protein serine/threonine kinase activity"/>
    <property type="evidence" value="ECO:0007669"/>
    <property type="project" value="UniProtKB-KW"/>
</dbReference>
<keyword evidence="2 10" id="KW-0723">Serine/threonine-protein kinase</keyword>
<evidence type="ECO:0000256" key="6">
    <source>
        <dbReference type="ARBA" id="ARBA00022840"/>
    </source>
</evidence>
<name>A0A7V1EH31_UNCW3</name>
<dbReference type="GO" id="GO:0005524">
    <property type="term" value="F:ATP binding"/>
    <property type="evidence" value="ECO:0007669"/>
    <property type="project" value="UniProtKB-UniRule"/>
</dbReference>
<evidence type="ECO:0000259" key="9">
    <source>
        <dbReference type="PROSITE" id="PS50011"/>
    </source>
</evidence>
<dbReference type="EC" id="2.7.11.1" evidence="1"/>
<dbReference type="CDD" id="cd14014">
    <property type="entry name" value="STKc_PknB_like"/>
    <property type="match status" value="1"/>
</dbReference>
<keyword evidence="5 10" id="KW-0418">Kinase</keyword>
<evidence type="ECO:0000256" key="4">
    <source>
        <dbReference type="ARBA" id="ARBA00022741"/>
    </source>
</evidence>
<reference evidence="10" key="1">
    <citation type="journal article" date="2020" name="mSystems">
        <title>Genome- and Community-Level Interaction Insights into Carbon Utilization and Element Cycling Functions of Hydrothermarchaeota in Hydrothermal Sediment.</title>
        <authorList>
            <person name="Zhou Z."/>
            <person name="Liu Y."/>
            <person name="Xu W."/>
            <person name="Pan J."/>
            <person name="Luo Z.H."/>
            <person name="Li M."/>
        </authorList>
    </citation>
    <scope>NUCLEOTIDE SEQUENCE [LARGE SCALE GENOMIC DNA]</scope>
    <source>
        <strain evidence="10">SpSt-258</strain>
    </source>
</reference>
<dbReference type="FunFam" id="1.10.510.10:FF:000021">
    <property type="entry name" value="Serine/threonine protein kinase"/>
    <property type="match status" value="1"/>
</dbReference>
<gene>
    <name evidence="10" type="ORF">ENP86_01145</name>
</gene>
<dbReference type="AlphaFoldDB" id="A0A7V1EH31"/>
<evidence type="ECO:0000313" key="10">
    <source>
        <dbReference type="EMBL" id="HDY58154.1"/>
    </source>
</evidence>
<dbReference type="Gene3D" id="1.10.510.10">
    <property type="entry name" value="Transferase(Phosphotransferase) domain 1"/>
    <property type="match status" value="1"/>
</dbReference>
<evidence type="ECO:0000256" key="1">
    <source>
        <dbReference type="ARBA" id="ARBA00012513"/>
    </source>
</evidence>
<dbReference type="PROSITE" id="PS50011">
    <property type="entry name" value="PROTEIN_KINASE_DOM"/>
    <property type="match status" value="1"/>
</dbReference>
<organism evidence="10">
    <name type="scientific">candidate division WOR-3 bacterium</name>
    <dbReference type="NCBI Taxonomy" id="2052148"/>
    <lineage>
        <taxon>Bacteria</taxon>
        <taxon>Bacteria division WOR-3</taxon>
    </lineage>
</organism>
<keyword evidence="8" id="KW-1133">Transmembrane helix</keyword>
<dbReference type="InterPro" id="IPR000719">
    <property type="entry name" value="Prot_kinase_dom"/>
</dbReference>
<keyword evidence="3" id="KW-0808">Transferase</keyword>
<evidence type="ECO:0000256" key="5">
    <source>
        <dbReference type="ARBA" id="ARBA00022777"/>
    </source>
</evidence>
<dbReference type="PANTHER" id="PTHR43289:SF6">
    <property type="entry name" value="SERINE_THREONINE-PROTEIN KINASE NEKL-3"/>
    <property type="match status" value="1"/>
</dbReference>
<accession>A0A7V1EH31</accession>
<dbReference type="InterPro" id="IPR017441">
    <property type="entry name" value="Protein_kinase_ATP_BS"/>
</dbReference>